<evidence type="ECO:0000313" key="2">
    <source>
        <dbReference type="Proteomes" id="UP001501721"/>
    </source>
</evidence>
<evidence type="ECO:0008006" key="3">
    <source>
        <dbReference type="Google" id="ProtNLM"/>
    </source>
</evidence>
<protein>
    <recommendedName>
        <fullName evidence="3">Major facilitator superfamily (MFS) profile domain-containing protein</fullName>
    </recommendedName>
</protein>
<dbReference type="SUPFAM" id="SSF103473">
    <property type="entry name" value="MFS general substrate transporter"/>
    <property type="match status" value="1"/>
</dbReference>
<comment type="caution">
    <text evidence="1">The sequence shown here is derived from an EMBL/GenBank/DDBJ whole genome shotgun (WGS) entry which is preliminary data.</text>
</comment>
<sequence>MSAINPRRWWALVVLAAAQFMAIMDTSIIGVALPEMQKDLGFSQGERSWAAPWRSTVPRRPRAAPPVSSWAVCSPSG</sequence>
<evidence type="ECO:0000313" key="1">
    <source>
        <dbReference type="EMBL" id="GAA2466339.1"/>
    </source>
</evidence>
<dbReference type="Proteomes" id="UP001501721">
    <property type="component" value="Unassembled WGS sequence"/>
</dbReference>
<accession>A0ABP5XXZ7</accession>
<keyword evidence="2" id="KW-1185">Reference proteome</keyword>
<dbReference type="InterPro" id="IPR036259">
    <property type="entry name" value="MFS_trans_sf"/>
</dbReference>
<proteinExistence type="predicted"/>
<dbReference type="Gene3D" id="1.20.1250.20">
    <property type="entry name" value="MFS general substrate transporter like domains"/>
    <property type="match status" value="1"/>
</dbReference>
<organism evidence="1 2">
    <name type="scientific">Streptomyces graminearus</name>
    <dbReference type="NCBI Taxonomy" id="284030"/>
    <lineage>
        <taxon>Bacteria</taxon>
        <taxon>Bacillati</taxon>
        <taxon>Actinomycetota</taxon>
        <taxon>Actinomycetes</taxon>
        <taxon>Kitasatosporales</taxon>
        <taxon>Streptomycetaceae</taxon>
        <taxon>Streptomyces</taxon>
    </lineage>
</organism>
<reference evidence="2" key="1">
    <citation type="journal article" date="2019" name="Int. J. Syst. Evol. Microbiol.">
        <title>The Global Catalogue of Microorganisms (GCM) 10K type strain sequencing project: providing services to taxonomists for standard genome sequencing and annotation.</title>
        <authorList>
            <consortium name="The Broad Institute Genomics Platform"/>
            <consortium name="The Broad Institute Genome Sequencing Center for Infectious Disease"/>
            <person name="Wu L."/>
            <person name="Ma J."/>
        </authorList>
    </citation>
    <scope>NUCLEOTIDE SEQUENCE [LARGE SCALE GENOMIC DNA]</scope>
    <source>
        <strain evidence="2">JCM 6923</strain>
    </source>
</reference>
<name>A0ABP5XXZ7_9ACTN</name>
<gene>
    <name evidence="1" type="ORF">GCM10010422_04000</name>
</gene>
<dbReference type="EMBL" id="BAAATL010000001">
    <property type="protein sequence ID" value="GAA2466339.1"/>
    <property type="molecule type" value="Genomic_DNA"/>
</dbReference>